<accession>A0A164LAC7</accession>
<dbReference type="RefSeq" id="WP_067592515.1">
    <property type="nucleotide sequence ID" value="NZ_JABMCZ010000001.1"/>
</dbReference>
<sequence length="167" mass="18769">MSTPTAKELETVIRWLETHADNDHTSVLKDYLATAKADLSQATAEEGREFAFAKAIYEAAPHLHARPWDLGLPRKWADLTDTDRRNHVRRSAPLAEALVKAGWTKPATKPRTWENLADIPANVIVVDQEGDRWENRNGKWGLGTGGNWGTYVFGPTEQFGPFREYLG</sequence>
<dbReference type="EMBL" id="LWGR01000009">
    <property type="protein sequence ID" value="KZM72186.1"/>
    <property type="molecule type" value="Genomic_DNA"/>
</dbReference>
<reference evidence="1 2" key="1">
    <citation type="submission" date="2016-04" db="EMBL/GenBank/DDBJ databases">
        <authorList>
            <person name="Evans L.H."/>
            <person name="Alamgir A."/>
            <person name="Owens N."/>
            <person name="Weber N.D."/>
            <person name="Virtaneva K."/>
            <person name="Barbian K."/>
            <person name="Babar A."/>
            <person name="Rosenke K."/>
        </authorList>
    </citation>
    <scope>NUCLEOTIDE SEQUENCE [LARGE SCALE GENOMIC DNA]</scope>
    <source>
        <strain evidence="1 2">IFM 0406</strain>
    </source>
</reference>
<gene>
    <name evidence="1" type="ORF">AWN90_36530</name>
</gene>
<organism evidence="1 2">
    <name type="scientific">Nocardia terpenica</name>
    <dbReference type="NCBI Taxonomy" id="455432"/>
    <lineage>
        <taxon>Bacteria</taxon>
        <taxon>Bacillati</taxon>
        <taxon>Actinomycetota</taxon>
        <taxon>Actinomycetes</taxon>
        <taxon>Mycobacteriales</taxon>
        <taxon>Nocardiaceae</taxon>
        <taxon>Nocardia</taxon>
    </lineage>
</organism>
<dbReference type="STRING" id="455432.AWN90_36530"/>
<protein>
    <submittedName>
        <fullName evidence="1">Uncharacterized protein</fullName>
    </submittedName>
</protein>
<keyword evidence="2" id="KW-1185">Reference proteome</keyword>
<dbReference type="Proteomes" id="UP000076512">
    <property type="component" value="Unassembled WGS sequence"/>
</dbReference>
<proteinExistence type="predicted"/>
<evidence type="ECO:0000313" key="1">
    <source>
        <dbReference type="EMBL" id="KZM72186.1"/>
    </source>
</evidence>
<name>A0A164LAC7_9NOCA</name>
<evidence type="ECO:0000313" key="2">
    <source>
        <dbReference type="Proteomes" id="UP000076512"/>
    </source>
</evidence>
<comment type="caution">
    <text evidence="1">The sequence shown here is derived from an EMBL/GenBank/DDBJ whole genome shotgun (WGS) entry which is preliminary data.</text>
</comment>
<dbReference type="AlphaFoldDB" id="A0A164LAC7"/>